<organism evidence="2 3">
    <name type="scientific">Amycolatopsis coloradensis</name>
    <dbReference type="NCBI Taxonomy" id="76021"/>
    <lineage>
        <taxon>Bacteria</taxon>
        <taxon>Bacillati</taxon>
        <taxon>Actinomycetota</taxon>
        <taxon>Actinomycetes</taxon>
        <taxon>Pseudonocardiales</taxon>
        <taxon>Pseudonocardiaceae</taxon>
        <taxon>Amycolatopsis</taxon>
    </lineage>
</organism>
<accession>A0A1R0KL57</accession>
<dbReference type="InterPro" id="IPR022081">
    <property type="entry name" value="DUF3631"/>
</dbReference>
<dbReference type="STRING" id="76021.BS329_25910"/>
<name>A0A1R0KL57_9PSEU</name>
<dbReference type="AlphaFoldDB" id="A0A1R0KL57"/>
<keyword evidence="3" id="KW-1185">Reference proteome</keyword>
<dbReference type="EMBL" id="MQUQ01000015">
    <property type="protein sequence ID" value="OLZ47364.1"/>
    <property type="molecule type" value="Genomic_DNA"/>
</dbReference>
<gene>
    <name evidence="2" type="ORF">BS329_25910</name>
</gene>
<dbReference type="Pfam" id="PF12307">
    <property type="entry name" value="DUF3631"/>
    <property type="match status" value="1"/>
</dbReference>
<reference evidence="2 3" key="1">
    <citation type="submission" date="2016-01" db="EMBL/GenBank/DDBJ databases">
        <title>Amycolatopsis coloradensis genome sequencing and assembly.</title>
        <authorList>
            <person name="Mayilraj S."/>
        </authorList>
    </citation>
    <scope>NUCLEOTIDE SEQUENCE [LARGE SCALE GENOMIC DNA]</scope>
    <source>
        <strain evidence="2 3">DSM 44225</strain>
    </source>
</reference>
<evidence type="ECO:0000313" key="3">
    <source>
        <dbReference type="Proteomes" id="UP000187486"/>
    </source>
</evidence>
<dbReference type="Proteomes" id="UP000187486">
    <property type="component" value="Unassembled WGS sequence"/>
</dbReference>
<protein>
    <recommendedName>
        <fullName evidence="1">DUF3631 domain-containing protein</fullName>
    </recommendedName>
</protein>
<proteinExistence type="predicted"/>
<sequence length="168" mass="17762">MRLLADVRQVFGAQKVDRMVTAELIRELHDIEDGPWTDLQGKPLDSRRLAKELERYLVRPKDLKVNGKTLKGYRIDGEAGLADAWSRYLPPLESGATSATSVTSQVNGTSLPDPPPLFSATSATGSVPEVADGRGTNATSAPGLTCAVASVAEVAAETTPMLSAKGEA</sequence>
<evidence type="ECO:0000259" key="1">
    <source>
        <dbReference type="Pfam" id="PF12307"/>
    </source>
</evidence>
<evidence type="ECO:0000313" key="2">
    <source>
        <dbReference type="EMBL" id="OLZ47364.1"/>
    </source>
</evidence>
<comment type="caution">
    <text evidence="2">The sequence shown here is derived from an EMBL/GenBank/DDBJ whole genome shotgun (WGS) entry which is preliminary data.</text>
</comment>
<feature type="domain" description="DUF3631" evidence="1">
    <location>
        <begin position="1"/>
        <end position="88"/>
    </location>
</feature>